<evidence type="ECO:0000256" key="6">
    <source>
        <dbReference type="ARBA" id="ARBA00022692"/>
    </source>
</evidence>
<keyword evidence="7 13" id="KW-0653">Protein transport</keyword>
<dbReference type="CDD" id="cd19961">
    <property type="entry name" value="EcYidC-like_peri"/>
    <property type="match status" value="1"/>
</dbReference>
<keyword evidence="18" id="KW-1185">Reference proteome</keyword>
<dbReference type="NCBIfam" id="TIGR03592">
    <property type="entry name" value="yidC_oxa1_cterm"/>
    <property type="match status" value="1"/>
</dbReference>
<evidence type="ECO:0000256" key="3">
    <source>
        <dbReference type="ARBA" id="ARBA00015325"/>
    </source>
</evidence>
<comment type="caution">
    <text evidence="17">The sequence shown here is derived from an EMBL/GenBank/DDBJ whole genome shotgun (WGS) entry which is preliminary data.</text>
</comment>
<comment type="subcellular location">
    <subcellularLocation>
        <location evidence="1">Cell inner membrane</location>
        <topology evidence="1">Multi-pass membrane protein</topology>
    </subcellularLocation>
    <subcellularLocation>
        <location evidence="13">Cell membrane</location>
        <topology evidence="13">Multi-pass membrane protein</topology>
    </subcellularLocation>
</comment>
<feature type="transmembrane region" description="Helical" evidence="13">
    <location>
        <begin position="505"/>
        <end position="528"/>
    </location>
</feature>
<dbReference type="Pfam" id="PF02096">
    <property type="entry name" value="60KD_IMP"/>
    <property type="match status" value="1"/>
</dbReference>
<comment type="function">
    <text evidence="13">Required for the insertion and/or proper folding and/or complex formation of integral membrane proteins into the membrane. Involved in integration of membrane proteins that insert both dependently and independently of the Sec translocase complex, as well as at least some lipoproteins. Aids folding of multispanning membrane proteins.</text>
</comment>
<dbReference type="HAMAP" id="MF_01810">
    <property type="entry name" value="YidC_type1"/>
    <property type="match status" value="1"/>
</dbReference>
<dbReference type="InterPro" id="IPR001708">
    <property type="entry name" value="YidC/ALB3/OXA1/COX18"/>
</dbReference>
<evidence type="ECO:0000256" key="2">
    <source>
        <dbReference type="ARBA" id="ARBA00010527"/>
    </source>
</evidence>
<feature type="domain" description="Membrane insertase YidC/Oxa/ALB C-terminal" evidence="15">
    <location>
        <begin position="381"/>
        <end position="587"/>
    </location>
</feature>
<accession>A0ABT5IEX8</accession>
<evidence type="ECO:0000256" key="14">
    <source>
        <dbReference type="SAM" id="MobiDB-lite"/>
    </source>
</evidence>
<feature type="transmembrane region" description="Helical" evidence="13">
    <location>
        <begin position="549"/>
        <end position="574"/>
    </location>
</feature>
<gene>
    <name evidence="13 17" type="primary">yidC</name>
    <name evidence="17" type="ORF">PQU94_10650</name>
</gene>
<evidence type="ECO:0000256" key="13">
    <source>
        <dbReference type="HAMAP-Rule" id="MF_01810"/>
    </source>
</evidence>
<keyword evidence="8 13" id="KW-1133">Transmembrane helix</keyword>
<keyword evidence="9 13" id="KW-0472">Membrane</keyword>
<feature type="transmembrane region" description="Helical" evidence="13">
    <location>
        <begin position="444"/>
        <end position="464"/>
    </location>
</feature>
<organism evidence="17 18">
    <name type="scientific">Asticcacaulis currens</name>
    <dbReference type="NCBI Taxonomy" id="2984210"/>
    <lineage>
        <taxon>Bacteria</taxon>
        <taxon>Pseudomonadati</taxon>
        <taxon>Pseudomonadota</taxon>
        <taxon>Alphaproteobacteria</taxon>
        <taxon>Caulobacterales</taxon>
        <taxon>Caulobacteraceae</taxon>
        <taxon>Asticcacaulis</taxon>
    </lineage>
</organism>
<dbReference type="InterPro" id="IPR038221">
    <property type="entry name" value="YidC_periplasmic_sf"/>
</dbReference>
<dbReference type="CDD" id="cd20070">
    <property type="entry name" value="5TM_YidC_Alb3"/>
    <property type="match status" value="1"/>
</dbReference>
<evidence type="ECO:0000256" key="4">
    <source>
        <dbReference type="ARBA" id="ARBA00022448"/>
    </source>
</evidence>
<evidence type="ECO:0000256" key="8">
    <source>
        <dbReference type="ARBA" id="ARBA00022989"/>
    </source>
</evidence>
<evidence type="ECO:0000256" key="9">
    <source>
        <dbReference type="ARBA" id="ARBA00023136"/>
    </source>
</evidence>
<sequence>MKRDDNRNMFIFLALSMAILFGYQFFVAGPKMEKERAAAMAQKKIEAAKAPVATPESLFVEGKLTRDQAVAATPRVAIDSPALKGSLSLAGARIDDLFLKQYKETLKADSPNVELFRPQGAEHAYYAESGWVGANVPGLPSGNSVWTVLSGSVLSPGKDVVLGYDAGTGLRFERRLSLDDKYMITVTDTVVNATGAAVTLAPYANVVRQGAPEALGKNMILHEGGIGAFSKDATGKGYTTPEFKFHKWEKDEKKAGFKADSTGGWMGLTDKYWLAAVIPDQKAKIHAAMKATDQTPADEKDFNFLYQAGYVADAVTVQPGQPVSVTYRVFAGAKQASLLAAYQDKLHLPSFDKAIDWGMFWFFTRPMFFVLDFLFKYVGNFGLAILGLTVLVKLIFFPLAHKSYESMTKMKMLQPQVEELKKKHEGNPQQMQIEMMGLYQKEKVNPMSGCLPIFVQMPVFYSLYKVLFVTIEMRHAPFFGWIQDLSSKDPTTMFNLFGLLPYDPATLPVIGGLMATSLHIGVLPLLYGASMWLSQSMNPPMPDPMQRKIFAFMPVMFTFIMAPFASGLLIYWVWNNVLTVAQQYALMRQMGVENPIDTLLGKVAKTKPKSEAAHVIEVAEEAIHEGEVTQGTPARKRKPAATGSSAGGTKRTRGTKKD</sequence>
<dbReference type="InterPro" id="IPR047196">
    <property type="entry name" value="YidC_ALB_C"/>
</dbReference>
<evidence type="ECO:0000259" key="16">
    <source>
        <dbReference type="Pfam" id="PF14849"/>
    </source>
</evidence>
<dbReference type="RefSeq" id="WP_272741445.1">
    <property type="nucleotide sequence ID" value="NZ_JAQQKW010000005.1"/>
</dbReference>
<keyword evidence="10 13" id="KW-0143">Chaperone</keyword>
<dbReference type="InterPro" id="IPR019998">
    <property type="entry name" value="Membr_insert_YidC"/>
</dbReference>
<dbReference type="InterPro" id="IPR028053">
    <property type="entry name" value="Membr_insert_YidC_N"/>
</dbReference>
<keyword evidence="5 13" id="KW-1003">Cell membrane</keyword>
<comment type="subunit">
    <text evidence="13">Interacts with the Sec translocase complex via SecD. Specifically interacts with transmembrane segments of nascent integral membrane proteins during membrane integration.</text>
</comment>
<evidence type="ECO:0000259" key="15">
    <source>
        <dbReference type="Pfam" id="PF02096"/>
    </source>
</evidence>
<dbReference type="Proteomes" id="UP001216595">
    <property type="component" value="Unassembled WGS sequence"/>
</dbReference>
<feature type="region of interest" description="Disordered" evidence="14">
    <location>
        <begin position="623"/>
        <end position="658"/>
    </location>
</feature>
<feature type="transmembrane region" description="Helical" evidence="13">
    <location>
        <begin position="6"/>
        <end position="26"/>
    </location>
</feature>
<evidence type="ECO:0000256" key="5">
    <source>
        <dbReference type="ARBA" id="ARBA00022475"/>
    </source>
</evidence>
<dbReference type="PRINTS" id="PR00701">
    <property type="entry name" value="60KDINNERMP"/>
</dbReference>
<evidence type="ECO:0000313" key="18">
    <source>
        <dbReference type="Proteomes" id="UP001216595"/>
    </source>
</evidence>
<dbReference type="NCBIfam" id="NF002353">
    <property type="entry name" value="PRK01318.1-4"/>
    <property type="match status" value="1"/>
</dbReference>
<evidence type="ECO:0000313" key="17">
    <source>
        <dbReference type="EMBL" id="MDC7694741.1"/>
    </source>
</evidence>
<keyword evidence="6 13" id="KW-0812">Transmembrane</keyword>
<proteinExistence type="inferred from homology"/>
<evidence type="ECO:0000256" key="12">
    <source>
        <dbReference type="ARBA" id="ARBA00033342"/>
    </source>
</evidence>
<evidence type="ECO:0000256" key="7">
    <source>
        <dbReference type="ARBA" id="ARBA00022927"/>
    </source>
</evidence>
<dbReference type="PANTHER" id="PTHR12428:SF65">
    <property type="entry name" value="CYTOCHROME C OXIDASE ASSEMBLY PROTEIN COX18, MITOCHONDRIAL"/>
    <property type="match status" value="1"/>
</dbReference>
<reference evidence="17 18" key="1">
    <citation type="submission" date="2023-01" db="EMBL/GenBank/DDBJ databases">
        <title>Novel species of the genus Asticcacaulis isolated from rivers.</title>
        <authorList>
            <person name="Lu H."/>
        </authorList>
    </citation>
    <scope>NUCLEOTIDE SEQUENCE [LARGE SCALE GENOMIC DNA]</scope>
    <source>
        <strain evidence="17 18">DXS10W</strain>
    </source>
</reference>
<dbReference type="NCBIfam" id="TIGR03593">
    <property type="entry name" value="yidC_nterm"/>
    <property type="match status" value="1"/>
</dbReference>
<evidence type="ECO:0000256" key="11">
    <source>
        <dbReference type="ARBA" id="ARBA00033245"/>
    </source>
</evidence>
<dbReference type="Gene3D" id="2.70.98.90">
    <property type="match status" value="1"/>
</dbReference>
<dbReference type="PRINTS" id="PR01900">
    <property type="entry name" value="YIDCPROTEIN"/>
</dbReference>
<dbReference type="EMBL" id="JAQQKW010000005">
    <property type="protein sequence ID" value="MDC7694741.1"/>
    <property type="molecule type" value="Genomic_DNA"/>
</dbReference>
<dbReference type="InterPro" id="IPR028055">
    <property type="entry name" value="YidC/Oxa/ALB_C"/>
</dbReference>
<feature type="domain" description="Membrane insertase YidC N-terminal" evidence="16">
    <location>
        <begin position="75"/>
        <end position="369"/>
    </location>
</feature>
<evidence type="ECO:0000256" key="1">
    <source>
        <dbReference type="ARBA" id="ARBA00004429"/>
    </source>
</evidence>
<protein>
    <recommendedName>
        <fullName evidence="3 13">Membrane protein insertase YidC</fullName>
    </recommendedName>
    <alternativeName>
        <fullName evidence="12 13">Foldase YidC</fullName>
    </alternativeName>
    <alternativeName>
        <fullName evidence="11 13">Membrane integrase YidC</fullName>
    </alternativeName>
    <alternativeName>
        <fullName evidence="13">Membrane protein YidC</fullName>
    </alternativeName>
</protein>
<keyword evidence="4 13" id="KW-0813">Transport</keyword>
<dbReference type="PANTHER" id="PTHR12428">
    <property type="entry name" value="OXA1"/>
    <property type="match status" value="1"/>
</dbReference>
<dbReference type="Pfam" id="PF14849">
    <property type="entry name" value="YidC_periplas"/>
    <property type="match status" value="1"/>
</dbReference>
<name>A0ABT5IEX8_9CAUL</name>
<evidence type="ECO:0000256" key="10">
    <source>
        <dbReference type="ARBA" id="ARBA00023186"/>
    </source>
</evidence>
<feature type="transmembrane region" description="Helical" evidence="13">
    <location>
        <begin position="381"/>
        <end position="400"/>
    </location>
</feature>
<comment type="similarity">
    <text evidence="2 13">Belongs to the OXA1/ALB3/YidC family. Type 1 subfamily.</text>
</comment>